<gene>
    <name evidence="1" type="ORF">MWH18_15805</name>
</gene>
<reference evidence="1" key="1">
    <citation type="submission" date="2022-04" db="EMBL/GenBank/DDBJ databases">
        <title>Emergence of ST220 Acinetobacter pittii strain in bloodstream infection, which co-producing chromosomal NDM-1 and OXA-820 carbapenemases.</title>
        <authorList>
            <person name="Tian C."/>
            <person name="Xing M."/>
            <person name="Fu L."/>
            <person name="Xia D."/>
        </authorList>
    </citation>
    <scope>NUCLEOTIDE SEQUENCE</scope>
    <source>
        <strain evidence="1">TCM</strain>
    </source>
</reference>
<organism evidence="1 2">
    <name type="scientific">Acinetobacter pittii</name>
    <name type="common">Acinetobacter genomosp. 3</name>
    <dbReference type="NCBI Taxonomy" id="48296"/>
    <lineage>
        <taxon>Bacteria</taxon>
        <taxon>Pseudomonadati</taxon>
        <taxon>Pseudomonadota</taxon>
        <taxon>Gammaproteobacteria</taxon>
        <taxon>Moraxellales</taxon>
        <taxon>Moraxellaceae</taxon>
        <taxon>Acinetobacter</taxon>
        <taxon>Acinetobacter calcoaceticus/baumannii complex</taxon>
    </lineage>
</organism>
<dbReference type="Proteomes" id="UP001055514">
    <property type="component" value="Chromosome"/>
</dbReference>
<accession>A0AAE9M7G8</accession>
<dbReference type="EMBL" id="CP095407">
    <property type="protein sequence ID" value="USU93796.1"/>
    <property type="molecule type" value="Genomic_DNA"/>
</dbReference>
<evidence type="ECO:0000313" key="1">
    <source>
        <dbReference type="EMBL" id="USU93796.1"/>
    </source>
</evidence>
<protein>
    <submittedName>
        <fullName evidence="1">Uncharacterized protein</fullName>
    </submittedName>
</protein>
<evidence type="ECO:0000313" key="2">
    <source>
        <dbReference type="Proteomes" id="UP001055514"/>
    </source>
</evidence>
<dbReference type="AlphaFoldDB" id="A0AAE9M7G8"/>
<proteinExistence type="predicted"/>
<sequence length="75" mass="8447">MGVEPFKNFSADEVIGQINCGLDSISNPFTIEEPANLFEKNVQTNVLKHFEGSNTKVEIDRKDGYLIFTAERILI</sequence>
<name>A0AAE9M7G8_ACIPI</name>
<dbReference type="RefSeq" id="WP_126117696.1">
    <property type="nucleotide sequence ID" value="NZ_CP029610.1"/>
</dbReference>